<reference evidence="2 3" key="1">
    <citation type="submission" date="2019-07" db="EMBL/GenBank/DDBJ databases">
        <title>Whole genome shotgun sequence of Pseudonocardia asaccharolytica NBRC 16224.</title>
        <authorList>
            <person name="Hosoyama A."/>
            <person name="Uohara A."/>
            <person name="Ohji S."/>
            <person name="Ichikawa N."/>
        </authorList>
    </citation>
    <scope>NUCLEOTIDE SEQUENCE [LARGE SCALE GENOMIC DNA]</scope>
    <source>
        <strain evidence="2 3">NBRC 16224</strain>
    </source>
</reference>
<protein>
    <submittedName>
        <fullName evidence="2">Uncharacterized protein</fullName>
    </submittedName>
</protein>
<proteinExistence type="predicted"/>
<sequence>MPDMPDDAEEEPLVRLDRWTGPWPEDDPDANFKAEVADYMRLDPTATIRGLSRTTGVPEGALVRYVLARFATTGSGGLLELGPAMIHRLWEPIAAAEAAGTDEARLDAYRRLSAMVNWLRAPLQEPSLYPGTDQTETRSYR</sequence>
<organism evidence="2 3">
    <name type="scientific">Pseudonocardia asaccharolytica DSM 44247 = NBRC 16224</name>
    <dbReference type="NCBI Taxonomy" id="1123024"/>
    <lineage>
        <taxon>Bacteria</taxon>
        <taxon>Bacillati</taxon>
        <taxon>Actinomycetota</taxon>
        <taxon>Actinomycetes</taxon>
        <taxon>Pseudonocardiales</taxon>
        <taxon>Pseudonocardiaceae</taxon>
        <taxon>Pseudonocardia</taxon>
    </lineage>
</organism>
<dbReference type="AlphaFoldDB" id="A0A511D4N6"/>
<dbReference type="Pfam" id="PF19492">
    <property type="entry name" value="DUF6027"/>
    <property type="match status" value="1"/>
</dbReference>
<evidence type="ECO:0000313" key="3">
    <source>
        <dbReference type="Proteomes" id="UP000321328"/>
    </source>
</evidence>
<keyword evidence="3" id="KW-1185">Reference proteome</keyword>
<dbReference type="OrthoDB" id="4162362at2"/>
<accession>A0A511D4N6</accession>
<comment type="caution">
    <text evidence="2">The sequence shown here is derived from an EMBL/GenBank/DDBJ whole genome shotgun (WGS) entry which is preliminary data.</text>
</comment>
<dbReference type="InterPro" id="IPR046069">
    <property type="entry name" value="DUF6027"/>
</dbReference>
<dbReference type="EMBL" id="BJVI01000013">
    <property type="protein sequence ID" value="GEL17888.1"/>
    <property type="molecule type" value="Genomic_DNA"/>
</dbReference>
<dbReference type="Proteomes" id="UP000321328">
    <property type="component" value="Unassembled WGS sequence"/>
</dbReference>
<gene>
    <name evidence="2" type="ORF">PA7_17250</name>
</gene>
<evidence type="ECO:0000313" key="2">
    <source>
        <dbReference type="EMBL" id="GEL17888.1"/>
    </source>
</evidence>
<dbReference type="STRING" id="1123024.GCA_000423625_02402"/>
<feature type="region of interest" description="Disordered" evidence="1">
    <location>
        <begin position="1"/>
        <end position="27"/>
    </location>
</feature>
<evidence type="ECO:0000256" key="1">
    <source>
        <dbReference type="SAM" id="MobiDB-lite"/>
    </source>
</evidence>
<name>A0A511D4N6_9PSEU</name>
<feature type="compositionally biased region" description="Acidic residues" evidence="1">
    <location>
        <begin position="1"/>
        <end position="11"/>
    </location>
</feature>